<gene>
    <name evidence="3" type="ORF">H9734_07670</name>
</gene>
<dbReference type="Proteomes" id="UP000886890">
    <property type="component" value="Unassembled WGS sequence"/>
</dbReference>
<sequence>MEATHTEGTIPFPMQEKKEINDLSNELEQQLNQQLENLNHGPEIPKEVFSSSDESLFRSEEGLSQPEEEDSVRKTAAEKNSEKTVSLINESKFLRYIADLRKADSELALAKAESAELVHQIDNFREHYTEYEQKISGLITEQDHSLQKQLDTLTELARSVQTSSDSLSSRIDREIQRLTQGLETSIQGSVKESCDLELARVKDATDVLLNYTETVKNQSIKFQKLERFKFVLFIISSVSSPIVLVLFILNLLHVF</sequence>
<accession>A0A9D2BI45</accession>
<evidence type="ECO:0000256" key="2">
    <source>
        <dbReference type="SAM" id="Phobius"/>
    </source>
</evidence>
<evidence type="ECO:0000256" key="1">
    <source>
        <dbReference type="SAM" id="MobiDB-lite"/>
    </source>
</evidence>
<reference evidence="3" key="2">
    <citation type="submission" date="2021-04" db="EMBL/GenBank/DDBJ databases">
        <authorList>
            <person name="Gilroy R."/>
        </authorList>
    </citation>
    <scope>NUCLEOTIDE SEQUENCE</scope>
    <source>
        <strain evidence="3">CHK183-1962</strain>
    </source>
</reference>
<keyword evidence="2" id="KW-0472">Membrane</keyword>
<evidence type="ECO:0000313" key="4">
    <source>
        <dbReference type="Proteomes" id="UP000886890"/>
    </source>
</evidence>
<keyword evidence="2" id="KW-0812">Transmembrane</keyword>
<feature type="transmembrane region" description="Helical" evidence="2">
    <location>
        <begin position="230"/>
        <end position="252"/>
    </location>
</feature>
<name>A0A9D2BI45_9FIRM</name>
<proteinExistence type="predicted"/>
<comment type="caution">
    <text evidence="3">The sequence shown here is derived from an EMBL/GenBank/DDBJ whole genome shotgun (WGS) entry which is preliminary data.</text>
</comment>
<dbReference type="EMBL" id="DXEK01000130">
    <property type="protein sequence ID" value="HIX77455.1"/>
    <property type="molecule type" value="Genomic_DNA"/>
</dbReference>
<protein>
    <submittedName>
        <fullName evidence="3">Uncharacterized protein</fullName>
    </submittedName>
</protein>
<evidence type="ECO:0000313" key="3">
    <source>
        <dbReference type="EMBL" id="HIX77455.1"/>
    </source>
</evidence>
<reference evidence="3" key="1">
    <citation type="journal article" date="2021" name="PeerJ">
        <title>Extensive microbial diversity within the chicken gut microbiome revealed by metagenomics and culture.</title>
        <authorList>
            <person name="Gilroy R."/>
            <person name="Ravi A."/>
            <person name="Getino M."/>
            <person name="Pursley I."/>
            <person name="Horton D.L."/>
            <person name="Alikhan N.F."/>
            <person name="Baker D."/>
            <person name="Gharbi K."/>
            <person name="Hall N."/>
            <person name="Watson M."/>
            <person name="Adriaenssens E.M."/>
            <person name="Foster-Nyarko E."/>
            <person name="Jarju S."/>
            <person name="Secka A."/>
            <person name="Antonio M."/>
            <person name="Oren A."/>
            <person name="Chaudhuri R.R."/>
            <person name="La Ragione R."/>
            <person name="Hildebrand F."/>
            <person name="Pallen M.J."/>
        </authorList>
    </citation>
    <scope>NUCLEOTIDE SEQUENCE</scope>
    <source>
        <strain evidence="3">CHK183-1962</strain>
    </source>
</reference>
<feature type="region of interest" description="Disordered" evidence="1">
    <location>
        <begin position="37"/>
        <end position="79"/>
    </location>
</feature>
<keyword evidence="2" id="KW-1133">Transmembrane helix</keyword>
<organism evidence="3 4">
    <name type="scientific">Candidatus Fusicatenibacter merdavium</name>
    <dbReference type="NCBI Taxonomy" id="2838600"/>
    <lineage>
        <taxon>Bacteria</taxon>
        <taxon>Bacillati</taxon>
        <taxon>Bacillota</taxon>
        <taxon>Clostridia</taxon>
        <taxon>Lachnospirales</taxon>
        <taxon>Lachnospiraceae</taxon>
        <taxon>Fusicatenibacter</taxon>
    </lineage>
</organism>
<dbReference type="AlphaFoldDB" id="A0A9D2BI45"/>